<evidence type="ECO:0000256" key="3">
    <source>
        <dbReference type="ARBA" id="ARBA00023235"/>
    </source>
</evidence>
<evidence type="ECO:0000256" key="2">
    <source>
        <dbReference type="ARBA" id="ARBA00022898"/>
    </source>
</evidence>
<dbReference type="PANTHER" id="PTHR30511:SF0">
    <property type="entry name" value="ALANINE RACEMASE, CATABOLIC-RELATED"/>
    <property type="match status" value="1"/>
</dbReference>
<evidence type="ECO:0000313" key="6">
    <source>
        <dbReference type="Proteomes" id="UP000662814"/>
    </source>
</evidence>
<dbReference type="InterPro" id="IPR009006">
    <property type="entry name" value="Ala_racemase/Decarboxylase_C"/>
</dbReference>
<dbReference type="Proteomes" id="UP000662814">
    <property type="component" value="Chromosome"/>
</dbReference>
<dbReference type="PANTHER" id="PTHR30511">
    <property type="entry name" value="ALANINE RACEMASE"/>
    <property type="match status" value="1"/>
</dbReference>
<evidence type="ECO:0000313" key="5">
    <source>
        <dbReference type="EMBL" id="QPZ40045.1"/>
    </source>
</evidence>
<dbReference type="SMART" id="SM01005">
    <property type="entry name" value="Ala_racemase_C"/>
    <property type="match status" value="1"/>
</dbReference>
<dbReference type="InterPro" id="IPR011079">
    <property type="entry name" value="Ala_racemase_C"/>
</dbReference>
<dbReference type="RefSeq" id="WP_166990005.1">
    <property type="nucleotide sequence ID" value="NZ_CP061169.1"/>
</dbReference>
<keyword evidence="2" id="KW-0663">Pyridoxal phosphate</keyword>
<comment type="cofactor">
    <cofactor evidence="1">
        <name>pyridoxal 5'-phosphate</name>
        <dbReference type="ChEBI" id="CHEBI:597326"/>
    </cofactor>
</comment>
<dbReference type="Gene3D" id="2.40.37.10">
    <property type="entry name" value="Lyase, Ornithine Decarboxylase, Chain A, domain 1"/>
    <property type="match status" value="1"/>
</dbReference>
<reference evidence="5 6" key="1">
    <citation type="submission" date="2020-12" db="EMBL/GenBank/DDBJ databases">
        <title>Microbacterium sp. HY060.</title>
        <authorList>
            <person name="Zhou J."/>
        </authorList>
    </citation>
    <scope>NUCLEOTIDE SEQUENCE [LARGE SCALE GENOMIC DNA]</scope>
    <source>
        <strain evidence="5 6">HY60</strain>
    </source>
</reference>
<name>A0ABX6YMX6_9MICO</name>
<keyword evidence="6" id="KW-1185">Reference proteome</keyword>
<organism evidence="5 6">
    <name type="scientific">Paramicrobacterium chengjingii</name>
    <dbReference type="NCBI Taxonomy" id="2769067"/>
    <lineage>
        <taxon>Bacteria</taxon>
        <taxon>Bacillati</taxon>
        <taxon>Actinomycetota</taxon>
        <taxon>Actinomycetes</taxon>
        <taxon>Micrococcales</taxon>
        <taxon>Microbacteriaceae</taxon>
        <taxon>Paramicrobacterium</taxon>
    </lineage>
</organism>
<keyword evidence="3" id="KW-0413">Isomerase</keyword>
<sequence>MSEAHTAGARVLYLSASQRSKIIGAVHGDADAAAAFDSTLMSDPVRLFVEVLSTKRVPAHSGVSYGHTYVTQHPTTLARVAIGYGHGIPRKAGNSVSVTWSPAEGPPIRLPIVGRVAMDEFVVDAGDAPVLPGSRVCVFGDPRRGEVSLGEWAESLGESPVSLAACLDGRVVRSVSE</sequence>
<dbReference type="EMBL" id="CP061169">
    <property type="protein sequence ID" value="QPZ40045.1"/>
    <property type="molecule type" value="Genomic_DNA"/>
</dbReference>
<evidence type="ECO:0000256" key="1">
    <source>
        <dbReference type="ARBA" id="ARBA00001933"/>
    </source>
</evidence>
<dbReference type="InterPro" id="IPR000821">
    <property type="entry name" value="Ala_racemase"/>
</dbReference>
<proteinExistence type="predicted"/>
<gene>
    <name evidence="5" type="ORF">HCR76_08565</name>
</gene>
<evidence type="ECO:0000259" key="4">
    <source>
        <dbReference type="SMART" id="SM01005"/>
    </source>
</evidence>
<dbReference type="Pfam" id="PF00842">
    <property type="entry name" value="Ala_racemase_C"/>
    <property type="match status" value="1"/>
</dbReference>
<accession>A0ABX6YMX6</accession>
<protein>
    <recommendedName>
        <fullName evidence="4">Alanine racemase C-terminal domain-containing protein</fullName>
    </recommendedName>
</protein>
<feature type="domain" description="Alanine racemase C-terminal" evidence="4">
    <location>
        <begin position="44"/>
        <end position="176"/>
    </location>
</feature>
<dbReference type="SUPFAM" id="SSF50621">
    <property type="entry name" value="Alanine racemase C-terminal domain-like"/>
    <property type="match status" value="1"/>
</dbReference>